<feature type="chain" id="PRO_5029055600" description="S-adenosylmethionine decarboxylase alpha chain" evidence="10">
    <location>
        <begin position="71"/>
        <end position="132"/>
    </location>
</feature>
<dbReference type="AlphaFoldDB" id="A0A660C678"/>
<keyword evidence="6 10" id="KW-0865">Zymogen</keyword>
<evidence type="ECO:0000313" key="13">
    <source>
        <dbReference type="Proteomes" id="UP000317303"/>
    </source>
</evidence>
<dbReference type="PANTHER" id="PTHR33866:SF2">
    <property type="entry name" value="S-ADENOSYLMETHIONINE DECARBOXYLASE PROENZYME"/>
    <property type="match status" value="1"/>
</dbReference>
<comment type="pathway">
    <text evidence="10">Amine and polyamine biosynthesis; S-adenosylmethioninamine biosynthesis; S-adenosylmethioninamine from S-adenosyl-L-methionine: step 1/1.</text>
</comment>
<dbReference type="EMBL" id="VLJV01000001">
    <property type="protein sequence ID" value="TWH19008.1"/>
    <property type="molecule type" value="Genomic_DNA"/>
</dbReference>
<evidence type="ECO:0000313" key="12">
    <source>
        <dbReference type="EMBL" id="TWH19008.1"/>
    </source>
</evidence>
<dbReference type="InterPro" id="IPR003826">
    <property type="entry name" value="AdoMetDC_fam_prok"/>
</dbReference>
<name>A0A660C678_9PSEU</name>
<keyword evidence="4 10" id="KW-0745">Spermidine biosynthesis</keyword>
<comment type="catalytic activity">
    <reaction evidence="10">
        <text>S-adenosyl-L-methionine + H(+) = S-adenosyl 3-(methylsulfanyl)propylamine + CO2</text>
        <dbReference type="Rhea" id="RHEA:15981"/>
        <dbReference type="ChEBI" id="CHEBI:15378"/>
        <dbReference type="ChEBI" id="CHEBI:16526"/>
        <dbReference type="ChEBI" id="CHEBI:57443"/>
        <dbReference type="ChEBI" id="CHEBI:59789"/>
        <dbReference type="EC" id="4.1.1.50"/>
    </reaction>
</comment>
<keyword evidence="5 10" id="KW-0620">Polyamine biosynthesis</keyword>
<feature type="chain" id="PRO_5029055601" description="S-adenosylmethionine decarboxylase beta chain" evidence="10">
    <location>
        <begin position="1"/>
        <end position="70"/>
    </location>
</feature>
<dbReference type="HAMAP" id="MF_00464">
    <property type="entry name" value="AdoMetDC_1"/>
    <property type="match status" value="1"/>
</dbReference>
<feature type="active site" description="Proton acceptor; for processing activity" evidence="10">
    <location>
        <position position="76"/>
    </location>
</feature>
<protein>
    <recommendedName>
        <fullName evidence="10">S-adenosylmethionine decarboxylase proenzyme</fullName>
        <shortName evidence="10">AdoMetDC</shortName>
        <shortName evidence="10">SAMDC</shortName>
        <ecNumber evidence="10">4.1.1.50</ecNumber>
    </recommendedName>
    <component>
        <recommendedName>
            <fullName evidence="10">S-adenosylmethionine decarboxylase beta chain</fullName>
        </recommendedName>
    </component>
    <component>
        <recommendedName>
            <fullName evidence="10">S-adenosylmethionine decarboxylase alpha chain</fullName>
        </recommendedName>
    </component>
</protein>
<dbReference type="PANTHER" id="PTHR33866">
    <property type="entry name" value="S-ADENOSYLMETHIONINE DECARBOXYLASE PROENZYME"/>
    <property type="match status" value="1"/>
</dbReference>
<evidence type="ECO:0000256" key="9">
    <source>
        <dbReference type="ARBA" id="ARBA00023317"/>
    </source>
</evidence>
<dbReference type="Gene3D" id="3.60.90.10">
    <property type="entry name" value="S-adenosylmethionine decarboxylase"/>
    <property type="match status" value="1"/>
</dbReference>
<sequence length="132" mass="13772">MPTDCREVGVFSGTHVLAELDGVEPRLLDDDVFLRTTLASTLTEAGATVCDVIAHRFEPQGVTVLAMLAESHASVHTYPEIGAAFVDVFTCGDQADPTRAVQLLGAALGSAPPAMSTVRRGHPAPQTATTGK</sequence>
<accession>A0A660C678</accession>
<dbReference type="Pfam" id="PF02675">
    <property type="entry name" value="AdoMet_dc"/>
    <property type="match status" value="1"/>
</dbReference>
<evidence type="ECO:0000256" key="11">
    <source>
        <dbReference type="SAM" id="MobiDB-lite"/>
    </source>
</evidence>
<dbReference type="InterPro" id="IPR017716">
    <property type="entry name" value="S-AdoMet_deCOase_pro-enz"/>
</dbReference>
<dbReference type="InterPro" id="IPR016067">
    <property type="entry name" value="S-AdoMet_deCO2ase_core"/>
</dbReference>
<dbReference type="RefSeq" id="WP_030533454.1">
    <property type="nucleotide sequence ID" value="NZ_JOIJ01000014.1"/>
</dbReference>
<dbReference type="EC" id="4.1.1.50" evidence="10"/>
<keyword evidence="1 10" id="KW-0949">S-adenosyl-L-methionine</keyword>
<keyword evidence="2 10" id="KW-0210">Decarboxylase</keyword>
<evidence type="ECO:0000256" key="7">
    <source>
        <dbReference type="ARBA" id="ARBA00023239"/>
    </source>
</evidence>
<evidence type="ECO:0000256" key="3">
    <source>
        <dbReference type="ARBA" id="ARBA00022813"/>
    </source>
</evidence>
<evidence type="ECO:0000256" key="6">
    <source>
        <dbReference type="ARBA" id="ARBA00023145"/>
    </source>
</evidence>
<reference evidence="12 13" key="1">
    <citation type="submission" date="2019-07" db="EMBL/GenBank/DDBJ databases">
        <title>R&amp;d 2014.</title>
        <authorList>
            <person name="Klenk H.-P."/>
        </authorList>
    </citation>
    <scope>NUCLEOTIDE SEQUENCE [LARGE SCALE GENOMIC DNA]</scope>
    <source>
        <strain evidence="12 13">DSM 43194</strain>
    </source>
</reference>
<dbReference type="OrthoDB" id="9793120at2"/>
<dbReference type="Proteomes" id="UP000317303">
    <property type="component" value="Unassembled WGS sequence"/>
</dbReference>
<feature type="site" description="Cleavage (non-hydrolytic); by autolysis" evidence="10">
    <location>
        <begin position="70"/>
        <end position="71"/>
    </location>
</feature>
<feature type="modified residue" description="Pyruvic acid (Ser); by autocatalysis" evidence="10">
    <location>
        <position position="71"/>
    </location>
</feature>
<feature type="active site" description="Proton donor; for catalytic activity" evidence="10">
    <location>
        <position position="91"/>
    </location>
</feature>
<dbReference type="UniPathway" id="UPA00331">
    <property type="reaction ID" value="UER00451"/>
</dbReference>
<evidence type="ECO:0000256" key="8">
    <source>
        <dbReference type="ARBA" id="ARBA00023270"/>
    </source>
</evidence>
<keyword evidence="9 10" id="KW-0670">Pyruvate</keyword>
<evidence type="ECO:0000256" key="10">
    <source>
        <dbReference type="HAMAP-Rule" id="MF_00464"/>
    </source>
</evidence>
<feature type="active site" description="Schiff-base intermediate with substrate; via pyruvic acid" evidence="10">
    <location>
        <position position="71"/>
    </location>
</feature>
<comment type="cofactor">
    <cofactor evidence="10">
        <name>pyruvate</name>
        <dbReference type="ChEBI" id="CHEBI:15361"/>
    </cofactor>
    <text evidence="10">Binds 1 pyruvoyl group covalently per subunit.</text>
</comment>
<gene>
    <name evidence="10" type="primary">speH</name>
    <name evidence="12" type="ORF">JD82_00830</name>
</gene>
<keyword evidence="7 10" id="KW-0456">Lyase</keyword>
<keyword evidence="3 10" id="KW-0068">Autocatalytic cleavage</keyword>
<organism evidence="12 13">
    <name type="scientific">Prauserella rugosa</name>
    <dbReference type="NCBI Taxonomy" id="43354"/>
    <lineage>
        <taxon>Bacteria</taxon>
        <taxon>Bacillati</taxon>
        <taxon>Actinomycetota</taxon>
        <taxon>Actinomycetes</taxon>
        <taxon>Pseudonocardiales</taxon>
        <taxon>Pseudonocardiaceae</taxon>
        <taxon>Prauserella</taxon>
    </lineage>
</organism>
<evidence type="ECO:0000256" key="4">
    <source>
        <dbReference type="ARBA" id="ARBA00023066"/>
    </source>
</evidence>
<dbReference type="NCBIfam" id="TIGR03330">
    <property type="entry name" value="SAM_DCase_Bsu"/>
    <property type="match status" value="1"/>
</dbReference>
<feature type="region of interest" description="Disordered" evidence="11">
    <location>
        <begin position="112"/>
        <end position="132"/>
    </location>
</feature>
<dbReference type="GO" id="GO:0005829">
    <property type="term" value="C:cytosol"/>
    <property type="evidence" value="ECO:0007669"/>
    <property type="project" value="TreeGrafter"/>
</dbReference>
<comment type="PTM">
    <text evidence="10">Is synthesized initially as an inactive proenzyme. Formation of the active enzyme involves a self-maturation process in which the active site pyruvoyl group is generated from an internal serine residue via an autocatalytic post-translational modification. Two non-identical subunits are generated from the proenzyme in this reaction, and the pyruvate is formed at the N-terminus of the alpha chain, which is derived from the carboxyl end of the proenzyme. The post-translation cleavage follows an unusual pathway, termed non-hydrolytic serinolysis, in which the side chain hydroxyl group of the serine supplies its oxygen atom to form the C-terminus of the beta chain, while the remainder of the serine residue undergoes an oxidative deamination to produce ammonia and the pyruvoyl group blocking the N-terminus of the alpha chain.</text>
</comment>
<dbReference type="GO" id="GO:0008295">
    <property type="term" value="P:spermidine biosynthetic process"/>
    <property type="evidence" value="ECO:0007669"/>
    <property type="project" value="UniProtKB-UniRule"/>
</dbReference>
<keyword evidence="8 10" id="KW-0704">Schiff base</keyword>
<comment type="function">
    <text evidence="10">Catalyzes the decarboxylation of S-adenosylmethionine to S-adenosylmethioninamine (dcAdoMet), the propylamine donor required for the synthesis of the polyamines spermine and spermidine from the diamine putrescine.</text>
</comment>
<evidence type="ECO:0000256" key="2">
    <source>
        <dbReference type="ARBA" id="ARBA00022793"/>
    </source>
</evidence>
<evidence type="ECO:0000256" key="1">
    <source>
        <dbReference type="ARBA" id="ARBA00022691"/>
    </source>
</evidence>
<dbReference type="GO" id="GO:0004014">
    <property type="term" value="F:adenosylmethionine decarboxylase activity"/>
    <property type="evidence" value="ECO:0007669"/>
    <property type="project" value="UniProtKB-UniRule"/>
</dbReference>
<comment type="similarity">
    <text evidence="10">Belongs to the prokaryotic AdoMetDC family. Type 1 subfamily.</text>
</comment>
<comment type="subunit">
    <text evidence="10">Heterotetramer of two alpha and two beta chains arranged as a dimer of alpha/beta heterodimers.</text>
</comment>
<dbReference type="SUPFAM" id="SSF56276">
    <property type="entry name" value="S-adenosylmethionine decarboxylase"/>
    <property type="match status" value="1"/>
</dbReference>
<proteinExistence type="inferred from homology"/>
<evidence type="ECO:0000256" key="5">
    <source>
        <dbReference type="ARBA" id="ARBA00023115"/>
    </source>
</evidence>
<comment type="caution">
    <text evidence="12">The sequence shown here is derived from an EMBL/GenBank/DDBJ whole genome shotgun (WGS) entry which is preliminary data.</text>
</comment>
<keyword evidence="13" id="KW-1185">Reference proteome</keyword>